<dbReference type="Pfam" id="PF15065">
    <property type="entry name" value="NCU-G1"/>
    <property type="match status" value="1"/>
</dbReference>
<sequence length="445" mass="50843">MYSVNIWVVVLYSCTLIIQNIFVSTFDITSYVALCNNTNLYQISVKNKTHTLWFLISASEYHPPSLVLIQTTEESIVSVNCSRFDSNDALDYRNSVFINNAIQSYGLILHRIIRYRDINGETIAPDTGKQTQTFLGSNLNWTVASFRNDSKDNQITIEYEARQSLDSHEKIDGVIKLSSPFIQLGLEVSKDNKVIQSTRPNAYLQFPAAYWIDPQNTRAQLVRLGTARPIDNRYVKTKSYHFGLPFALYGDRFDQIHDQSTENHVAVREQIINLGSPHSKHYYTNTNYSSWIFIAGIGDPDIIPSNDDDNDNNTSNKNSIISAFICGLLIIVGSIGSVFVIRRIQRRHYQRISELTSIGNNNNNSNNEAVNSYSPIVAQELSSINDNRIVEPYQYEKLVSQPNHELISNNYHTITNENDYLPNNNMSTMNWNNYPPPYKSITKDY</sequence>
<name>A0AA85GBU9_9TREM</name>
<dbReference type="InterPro" id="IPR029382">
    <property type="entry name" value="NCU-G1"/>
</dbReference>
<proteinExistence type="predicted"/>
<dbReference type="AlphaFoldDB" id="A0AA85GBU9"/>
<evidence type="ECO:0000256" key="1">
    <source>
        <dbReference type="SAM" id="Phobius"/>
    </source>
</evidence>
<dbReference type="Proteomes" id="UP000050792">
    <property type="component" value="Unassembled WGS sequence"/>
</dbReference>
<protein>
    <submittedName>
        <fullName evidence="3">Uncharacterized protein</fullName>
    </submittedName>
</protein>
<organism evidence="2 3">
    <name type="scientific">Schistosoma rodhaini</name>
    <dbReference type="NCBI Taxonomy" id="6188"/>
    <lineage>
        <taxon>Eukaryota</taxon>
        <taxon>Metazoa</taxon>
        <taxon>Spiralia</taxon>
        <taxon>Lophotrochozoa</taxon>
        <taxon>Platyhelminthes</taxon>
        <taxon>Trematoda</taxon>
        <taxon>Digenea</taxon>
        <taxon>Strigeidida</taxon>
        <taxon>Schistosomatoidea</taxon>
        <taxon>Schistosomatidae</taxon>
        <taxon>Schistosoma</taxon>
    </lineage>
</organism>
<keyword evidence="1" id="KW-1133">Transmembrane helix</keyword>
<evidence type="ECO:0000313" key="3">
    <source>
        <dbReference type="WBParaSite" id="SRDH1_84700.3"/>
    </source>
</evidence>
<dbReference type="WBParaSite" id="SRDH1_84700.3">
    <property type="protein sequence ID" value="SRDH1_84700.3"/>
    <property type="gene ID" value="SRDH1_84700"/>
</dbReference>
<reference evidence="2" key="1">
    <citation type="submission" date="2022-06" db="EMBL/GenBank/DDBJ databases">
        <authorList>
            <person name="Berger JAMES D."/>
            <person name="Berger JAMES D."/>
        </authorList>
    </citation>
    <scope>NUCLEOTIDE SEQUENCE [LARGE SCALE GENOMIC DNA]</scope>
</reference>
<keyword evidence="2" id="KW-1185">Reference proteome</keyword>
<feature type="transmembrane region" description="Helical" evidence="1">
    <location>
        <begin position="320"/>
        <end position="341"/>
    </location>
</feature>
<keyword evidence="1" id="KW-0812">Transmembrane</keyword>
<accession>A0AA85GBU9</accession>
<keyword evidence="1" id="KW-0472">Membrane</keyword>
<evidence type="ECO:0000313" key="2">
    <source>
        <dbReference type="Proteomes" id="UP000050792"/>
    </source>
</evidence>
<reference evidence="3" key="2">
    <citation type="submission" date="2023-11" db="UniProtKB">
        <authorList>
            <consortium name="WormBaseParasite"/>
        </authorList>
    </citation>
    <scope>IDENTIFICATION</scope>
</reference>